<dbReference type="PANTHER" id="PTHR18966">
    <property type="entry name" value="IONOTROPIC GLUTAMATE RECEPTOR"/>
    <property type="match status" value="1"/>
</dbReference>
<proteinExistence type="predicted"/>
<accession>A0A0G4HIB4</accession>
<evidence type="ECO:0000256" key="1">
    <source>
        <dbReference type="SAM" id="MobiDB-lite"/>
    </source>
</evidence>
<evidence type="ECO:0000256" key="3">
    <source>
        <dbReference type="SAM" id="SignalP"/>
    </source>
</evidence>
<feature type="transmembrane region" description="Helical" evidence="2">
    <location>
        <begin position="172"/>
        <end position="190"/>
    </location>
</feature>
<protein>
    <recommendedName>
        <fullName evidence="5">Solute-binding protein family 3/N-terminal domain-containing protein</fullName>
    </recommendedName>
</protein>
<dbReference type="PhylomeDB" id="A0A0G4HIB4"/>
<gene>
    <name evidence="4" type="ORF">Cvel_27841</name>
</gene>
<organism evidence="4">
    <name type="scientific">Chromera velia CCMP2878</name>
    <dbReference type="NCBI Taxonomy" id="1169474"/>
    <lineage>
        <taxon>Eukaryota</taxon>
        <taxon>Sar</taxon>
        <taxon>Alveolata</taxon>
        <taxon>Colpodellida</taxon>
        <taxon>Chromeraceae</taxon>
        <taxon>Chromera</taxon>
    </lineage>
</organism>
<keyword evidence="2" id="KW-0812">Transmembrane</keyword>
<name>A0A0G4HIB4_9ALVE</name>
<feature type="transmembrane region" description="Helical" evidence="2">
    <location>
        <begin position="409"/>
        <end position="429"/>
    </location>
</feature>
<evidence type="ECO:0000313" key="4">
    <source>
        <dbReference type="EMBL" id="CEM43864.1"/>
    </source>
</evidence>
<feature type="compositionally biased region" description="Low complexity" evidence="1">
    <location>
        <begin position="537"/>
        <end position="550"/>
    </location>
</feature>
<reference evidence="4" key="1">
    <citation type="submission" date="2014-11" db="EMBL/GenBank/DDBJ databases">
        <authorList>
            <person name="Otto D Thomas"/>
            <person name="Naeem Raeece"/>
        </authorList>
    </citation>
    <scope>NUCLEOTIDE SEQUENCE</scope>
</reference>
<evidence type="ECO:0000256" key="2">
    <source>
        <dbReference type="SAM" id="Phobius"/>
    </source>
</evidence>
<evidence type="ECO:0008006" key="5">
    <source>
        <dbReference type="Google" id="ProtNLM"/>
    </source>
</evidence>
<sequence length="592" mass="66873">MRSLLLASALVLQLCLQGHGTSTAPEASCAVRDAVAADSSLSFTDAIKGRTVRLGMESYFPRFVNLADNTGWTLDVVREMARRGKFSYTITDLGVPAEGQTWDEFVQTHIDSDEYDLIGSYYTMTSPRQSSGWAYTIGYLEVSDMLLAQTPEERPKDLFGNMRLFIDPFDPLVWVVLLVISVCAGLIHWYTDADRREENRETWKQFVLRKLNLRKKKYHYLMTLIKRAHKDQDREDEEEGGWGGDERRDSDRDPATKSRKSVTIVGSEKEQAEQDLEAVAQKIGWEEEAAIDYMDPLGRPEANIPRFPRIGASIYMKVGGLEQYTEELYANREEMLQLGYIAANEHCDMRIVGQPVSRKIGGFAQRARNDCQSALRKAVNAILAEMDEDGFLQVSEEFSSAEPLSLDQFSGIFVAYGFIAFVVVIFAFIRARTRKQTDFVLRRAQQDVTKRLERLPSQLQKRKSQLFGQTPFGGNQIQENPADEIENLFGIEREHEDAEGHEQEMQEDEENEEEEEEEEESVEGDGTEEKEGEPHQGSVCASSGGEAAAAAGGGGHSGTGSEERRRPCNEEEDREQEPIPIEVEDTRNLIDR</sequence>
<dbReference type="EMBL" id="CDMZ01002779">
    <property type="protein sequence ID" value="CEM43864.1"/>
    <property type="molecule type" value="Genomic_DNA"/>
</dbReference>
<feature type="region of interest" description="Disordered" evidence="1">
    <location>
        <begin position="232"/>
        <end position="270"/>
    </location>
</feature>
<feature type="compositionally biased region" description="Acidic residues" evidence="1">
    <location>
        <begin position="505"/>
        <end position="526"/>
    </location>
</feature>
<keyword evidence="2" id="KW-1133">Transmembrane helix</keyword>
<dbReference type="SUPFAM" id="SSF53850">
    <property type="entry name" value="Periplasmic binding protein-like II"/>
    <property type="match status" value="1"/>
</dbReference>
<keyword evidence="2" id="KW-0472">Membrane</keyword>
<feature type="signal peptide" evidence="3">
    <location>
        <begin position="1"/>
        <end position="20"/>
    </location>
</feature>
<keyword evidence="3" id="KW-0732">Signal</keyword>
<dbReference type="VEuPathDB" id="CryptoDB:Cvel_27841"/>
<dbReference type="AlphaFoldDB" id="A0A0G4HIB4"/>
<dbReference type="InterPro" id="IPR015683">
    <property type="entry name" value="Ionotropic_Glu_rcpt"/>
</dbReference>
<feature type="compositionally biased region" description="Basic and acidic residues" evidence="1">
    <location>
        <begin position="244"/>
        <end position="256"/>
    </location>
</feature>
<feature type="region of interest" description="Disordered" evidence="1">
    <location>
        <begin position="497"/>
        <end position="592"/>
    </location>
</feature>
<dbReference type="Gene3D" id="3.40.190.10">
    <property type="entry name" value="Periplasmic binding protein-like II"/>
    <property type="match status" value="1"/>
</dbReference>
<feature type="chain" id="PRO_5005191439" description="Solute-binding protein family 3/N-terminal domain-containing protein" evidence="3">
    <location>
        <begin position="21"/>
        <end position="592"/>
    </location>
</feature>